<sequence>MTSEGVLTRGGFGSIGGGNFTSLCPNGSEWVWDGLGECAQDARDMASVYLGLLSIVCFMVSSMPQYYSSCKTGNMDSALSIWFLLLWLGGDSCNLVGSFLADQLPLQTYTAVYYVLADLLMLAMYFYYMTKNKLRGNRTLLNVVGVACVLGPTTILTASLTSIDGLGAQQEALHSEFKGRALLSTTIQAFTTKEIIGFSIGSVSSVLYLFSRLPQMYTNYKRKSTEGVSYFLFALVILGNTTYGLSVLLKNPDPGQGESSYIIHHLPWLIGSLGTLTLDLIISIQFLIYRGGRLEEDSHSDETAALLGN</sequence>
<evidence type="ECO:0000256" key="4">
    <source>
        <dbReference type="ARBA" id="ARBA00022737"/>
    </source>
</evidence>
<keyword evidence="8" id="KW-0325">Glycoprotein</keyword>
<feature type="transmembrane region" description="Helical" evidence="15">
    <location>
        <begin position="111"/>
        <end position="128"/>
    </location>
</feature>
<dbReference type="PANTHER" id="PTHR16201">
    <property type="entry name" value="SEVEN TRANSMEMBRANE PROTEIN 1-RELATED"/>
    <property type="match status" value="1"/>
</dbReference>
<feature type="transmembrane region" description="Helical" evidence="15">
    <location>
        <begin position="79"/>
        <end position="99"/>
    </location>
</feature>
<evidence type="ECO:0000256" key="1">
    <source>
        <dbReference type="ARBA" id="ARBA00004155"/>
    </source>
</evidence>
<dbReference type="FunFam" id="1.20.1280.290:FF:000013">
    <property type="entry name" value="lysosomal amino acid transporter 1 homolog"/>
    <property type="match status" value="1"/>
</dbReference>
<reference evidence="16" key="3">
    <citation type="submission" date="2025-09" db="UniProtKB">
        <authorList>
            <consortium name="Ensembl"/>
        </authorList>
    </citation>
    <scope>IDENTIFICATION</scope>
</reference>
<evidence type="ECO:0000313" key="17">
    <source>
        <dbReference type="Proteomes" id="UP000472263"/>
    </source>
</evidence>
<dbReference type="SMART" id="SM00679">
    <property type="entry name" value="CTNS"/>
    <property type="match status" value="2"/>
</dbReference>
<evidence type="ECO:0000256" key="5">
    <source>
        <dbReference type="ARBA" id="ARBA00022970"/>
    </source>
</evidence>
<dbReference type="Gene3D" id="1.20.1280.290">
    <property type="match status" value="2"/>
</dbReference>
<evidence type="ECO:0000256" key="11">
    <source>
        <dbReference type="ARBA" id="ARBA00056009"/>
    </source>
</evidence>
<feature type="transmembrane region" description="Helical" evidence="15">
    <location>
        <begin position="181"/>
        <end position="210"/>
    </location>
</feature>
<dbReference type="Proteomes" id="UP000472263">
    <property type="component" value="Chromosome 7"/>
</dbReference>
<evidence type="ECO:0000256" key="15">
    <source>
        <dbReference type="SAM" id="Phobius"/>
    </source>
</evidence>
<evidence type="ECO:0000313" key="16">
    <source>
        <dbReference type="Ensembl" id="ENSMMDP00005051734.1"/>
    </source>
</evidence>
<dbReference type="Ensembl" id="ENSMMDT00005052746.1">
    <property type="protein sequence ID" value="ENSMMDP00005051734.1"/>
    <property type="gene ID" value="ENSMMDG00005023377.1"/>
</dbReference>
<keyword evidence="2" id="KW-0813">Transport</keyword>
<proteinExistence type="inferred from homology"/>
<feature type="transmembrane region" description="Helical" evidence="15">
    <location>
        <begin position="46"/>
        <end position="67"/>
    </location>
</feature>
<dbReference type="Pfam" id="PF04193">
    <property type="entry name" value="PQ-loop"/>
    <property type="match status" value="2"/>
</dbReference>
<dbReference type="InterPro" id="IPR006603">
    <property type="entry name" value="PQ-loop_rpt"/>
</dbReference>
<dbReference type="PANTHER" id="PTHR16201:SF36">
    <property type="entry name" value="LYSOSOMAL AMINO ACID TRANSPORTER 1 HOMOLOG"/>
    <property type="match status" value="1"/>
</dbReference>
<comment type="function">
    <text evidence="11">Amino acid transporter that specifically mediates the pH-dependent export of the cationic amino acids arginine, histidine and lysine from lysosomes.</text>
</comment>
<protein>
    <recommendedName>
        <fullName evidence="12">Lysosomal amino acid transporter 1 homolog</fullName>
    </recommendedName>
    <alternativeName>
        <fullName evidence="13">PQ-loop repeat-containing protein 2</fullName>
    </alternativeName>
    <alternativeName>
        <fullName evidence="14">Solute carrier family 66 member 1</fullName>
    </alternativeName>
</protein>
<evidence type="ECO:0000256" key="8">
    <source>
        <dbReference type="ARBA" id="ARBA00023180"/>
    </source>
</evidence>
<evidence type="ECO:0000256" key="9">
    <source>
        <dbReference type="ARBA" id="ARBA00023228"/>
    </source>
</evidence>
<gene>
    <name evidence="16" type="primary">SLC66A1</name>
    <name evidence="16" type="synonym">slc66a1</name>
</gene>
<accession>A0A668ASL5</accession>
<dbReference type="GO" id="GO:0080144">
    <property type="term" value="P:intracellular amino acid homeostasis"/>
    <property type="evidence" value="ECO:0007669"/>
    <property type="project" value="UniProtKB-ARBA"/>
</dbReference>
<comment type="similarity">
    <text evidence="10">Belongs to the laat-1 family.</text>
</comment>
<organism evidence="16 17">
    <name type="scientific">Myripristis murdjan</name>
    <name type="common">pinecone soldierfish</name>
    <dbReference type="NCBI Taxonomy" id="586833"/>
    <lineage>
        <taxon>Eukaryota</taxon>
        <taxon>Metazoa</taxon>
        <taxon>Chordata</taxon>
        <taxon>Craniata</taxon>
        <taxon>Vertebrata</taxon>
        <taxon>Euteleostomi</taxon>
        <taxon>Actinopterygii</taxon>
        <taxon>Neopterygii</taxon>
        <taxon>Teleostei</taxon>
        <taxon>Neoteleostei</taxon>
        <taxon>Acanthomorphata</taxon>
        <taxon>Holocentriformes</taxon>
        <taxon>Holocentridae</taxon>
        <taxon>Myripristis</taxon>
    </lineage>
</organism>
<dbReference type="RefSeq" id="XP_029912494.1">
    <property type="nucleotide sequence ID" value="XM_030056634.1"/>
</dbReference>
<name>A0A668ASL5_9TELE</name>
<keyword evidence="9" id="KW-0458">Lysosome</keyword>
<feature type="transmembrane region" description="Helical" evidence="15">
    <location>
        <begin position="230"/>
        <end position="249"/>
    </location>
</feature>
<feature type="transmembrane region" description="Helical" evidence="15">
    <location>
        <begin position="140"/>
        <end position="161"/>
    </location>
</feature>
<dbReference type="RefSeq" id="XP_029912493.1">
    <property type="nucleotide sequence ID" value="XM_030056633.1"/>
</dbReference>
<dbReference type="AlphaFoldDB" id="A0A668ASL5"/>
<keyword evidence="4" id="KW-0677">Repeat</keyword>
<dbReference type="GeneTree" id="ENSGT00390000003344"/>
<keyword evidence="7 15" id="KW-0472">Membrane</keyword>
<reference evidence="16" key="1">
    <citation type="submission" date="2019-06" db="EMBL/GenBank/DDBJ databases">
        <authorList>
            <consortium name="Wellcome Sanger Institute Data Sharing"/>
        </authorList>
    </citation>
    <scope>NUCLEOTIDE SEQUENCE [LARGE SCALE GENOMIC DNA]</scope>
</reference>
<keyword evidence="5" id="KW-0029">Amino-acid transport</keyword>
<evidence type="ECO:0000256" key="10">
    <source>
        <dbReference type="ARBA" id="ARBA00038039"/>
    </source>
</evidence>
<dbReference type="GeneID" id="115362635"/>
<evidence type="ECO:0000256" key="3">
    <source>
        <dbReference type="ARBA" id="ARBA00022692"/>
    </source>
</evidence>
<dbReference type="InterPro" id="IPR051415">
    <property type="entry name" value="LAAT-1"/>
</dbReference>
<comment type="subcellular location">
    <subcellularLocation>
        <location evidence="1">Lysosome membrane</location>
        <topology evidence="1">Multi-pass membrane protein</topology>
    </subcellularLocation>
</comment>
<evidence type="ECO:0000256" key="2">
    <source>
        <dbReference type="ARBA" id="ARBA00022448"/>
    </source>
</evidence>
<evidence type="ECO:0000256" key="13">
    <source>
        <dbReference type="ARBA" id="ARBA00079342"/>
    </source>
</evidence>
<dbReference type="GO" id="GO:0015174">
    <property type="term" value="F:basic amino acid transmembrane transporter activity"/>
    <property type="evidence" value="ECO:0007669"/>
    <property type="project" value="TreeGrafter"/>
</dbReference>
<keyword evidence="3 15" id="KW-0812">Transmembrane</keyword>
<keyword evidence="6 15" id="KW-1133">Transmembrane helix</keyword>
<dbReference type="GO" id="GO:0005765">
    <property type="term" value="C:lysosomal membrane"/>
    <property type="evidence" value="ECO:0007669"/>
    <property type="project" value="UniProtKB-SubCell"/>
</dbReference>
<dbReference type="FunFam" id="1.20.1280.290:FF:000017">
    <property type="entry name" value="lysosomal amino acid transporter 1 homolog"/>
    <property type="match status" value="1"/>
</dbReference>
<reference evidence="16" key="2">
    <citation type="submission" date="2025-08" db="UniProtKB">
        <authorList>
            <consortium name="Ensembl"/>
        </authorList>
    </citation>
    <scope>IDENTIFICATION</scope>
</reference>
<feature type="transmembrane region" description="Helical" evidence="15">
    <location>
        <begin position="269"/>
        <end position="289"/>
    </location>
</feature>
<evidence type="ECO:0000256" key="12">
    <source>
        <dbReference type="ARBA" id="ARBA00068323"/>
    </source>
</evidence>
<keyword evidence="17" id="KW-1185">Reference proteome</keyword>
<evidence type="ECO:0000256" key="14">
    <source>
        <dbReference type="ARBA" id="ARBA00081269"/>
    </source>
</evidence>
<dbReference type="CTD" id="54896"/>
<evidence type="ECO:0000256" key="6">
    <source>
        <dbReference type="ARBA" id="ARBA00022989"/>
    </source>
</evidence>
<dbReference type="InParanoid" id="A0A668ASL5"/>
<dbReference type="OrthoDB" id="8048523at2759"/>
<evidence type="ECO:0000256" key="7">
    <source>
        <dbReference type="ARBA" id="ARBA00023136"/>
    </source>
</evidence>